<dbReference type="Pfam" id="PF02296">
    <property type="entry name" value="Alpha_adaptin_C"/>
    <property type="match status" value="1"/>
</dbReference>
<evidence type="ECO:0000256" key="4">
    <source>
        <dbReference type="ARBA" id="ARBA00022927"/>
    </source>
</evidence>
<evidence type="ECO:0000256" key="8">
    <source>
        <dbReference type="PIRSR" id="PIRSR037091-1"/>
    </source>
</evidence>
<evidence type="ECO:0000256" key="7">
    <source>
        <dbReference type="PIRNR" id="PIRNR037091"/>
    </source>
</evidence>
<gene>
    <name evidence="10" type="ORF">MONBRDRAFT_17165</name>
</gene>
<dbReference type="InterPro" id="IPR011989">
    <property type="entry name" value="ARM-like"/>
</dbReference>
<feature type="binding site" evidence="8">
    <location>
        <begin position="7"/>
        <end position="8"/>
    </location>
    <ligand>
        <name>a 1,2-diacyl-sn-glycero-3-phospho-(1D-myo-inositol-3,4,5-trisphosphate)</name>
        <dbReference type="ChEBI" id="CHEBI:57836"/>
    </ligand>
</feature>
<evidence type="ECO:0000256" key="3">
    <source>
        <dbReference type="ARBA" id="ARBA00022583"/>
    </source>
</evidence>
<dbReference type="InterPro" id="IPR002553">
    <property type="entry name" value="Clathrin/coatomer_adapt-like_N"/>
</dbReference>
<dbReference type="AlphaFoldDB" id="A9UPX3"/>
<dbReference type="SMART" id="SM00809">
    <property type="entry name" value="Alpha_adaptinC2"/>
    <property type="match status" value="1"/>
</dbReference>
<dbReference type="GO" id="GO:0035615">
    <property type="term" value="F:clathrin adaptor activity"/>
    <property type="evidence" value="ECO:0000318"/>
    <property type="project" value="GO_Central"/>
</dbReference>
<dbReference type="PIRSF" id="PIRSF037091">
    <property type="entry name" value="AP2_complex_alpha"/>
    <property type="match status" value="1"/>
</dbReference>
<dbReference type="OMA" id="PVLMHRY"/>
<dbReference type="SUPFAM" id="SSF48371">
    <property type="entry name" value="ARM repeat"/>
    <property type="match status" value="1"/>
</dbReference>
<evidence type="ECO:0000256" key="5">
    <source>
        <dbReference type="ARBA" id="ARBA00023136"/>
    </source>
</evidence>
<comment type="similarity">
    <text evidence="7">Belongs to the adaptor complexes large subunit family.</text>
</comment>
<keyword evidence="2 7" id="KW-0813">Transport</keyword>
<keyword evidence="11" id="KW-1185">Reference proteome</keyword>
<dbReference type="SUPFAM" id="SSF49348">
    <property type="entry name" value="Clathrin adaptor appendage domain"/>
    <property type="match status" value="1"/>
</dbReference>
<feature type="binding site" evidence="8">
    <location>
        <position position="49"/>
    </location>
    <ligand>
        <name>a 1,2-diacyl-sn-glycero-3-phospho-(1D-myo-inositol-3,4,5-trisphosphate)</name>
        <dbReference type="ChEBI" id="CHEBI:57836"/>
    </ligand>
</feature>
<feature type="domain" description="Clathrin adaptor alpha/beta/gamma-adaptin appendage Ig-like subdomain" evidence="9">
    <location>
        <begin position="667"/>
        <end position="779"/>
    </location>
</feature>
<name>A9UPX3_MONBE</name>
<dbReference type="Gene3D" id="2.60.40.1230">
    <property type="match status" value="1"/>
</dbReference>
<dbReference type="InterPro" id="IPR050840">
    <property type="entry name" value="Adaptor_Complx_Large_Subunit"/>
</dbReference>
<protein>
    <recommendedName>
        <fullName evidence="7">AP-2 complex subunit alpha</fullName>
    </recommendedName>
</protein>
<proteinExistence type="inferred from homology"/>
<keyword evidence="5 7" id="KW-0472">Membrane</keyword>
<dbReference type="InterPro" id="IPR009028">
    <property type="entry name" value="Coatomer/calthrin_app_sub_C"/>
</dbReference>
<evidence type="ECO:0000259" key="9">
    <source>
        <dbReference type="SMART" id="SM00809"/>
    </source>
</evidence>
<comment type="subcellular location">
    <subcellularLocation>
        <location evidence="1">Membrane</location>
        <location evidence="1">Coated pit</location>
        <topology evidence="1">Peripheral membrane protein</topology>
        <orientation evidence="1">Cytoplasmic side</orientation>
    </subcellularLocation>
</comment>
<dbReference type="Proteomes" id="UP000001357">
    <property type="component" value="Unassembled WGS sequence"/>
</dbReference>
<comment type="function">
    <text evidence="7">Adaptins are components of the adaptor complexes which link clathrin to receptors in coated vesicles. Clathrin-associated protein complexes are believed to interact with the cytoplasmic tails of membrane proteins, leading to their selection and concentration.</text>
</comment>
<dbReference type="GO" id="GO:0072583">
    <property type="term" value="P:clathrin-dependent endocytosis"/>
    <property type="evidence" value="ECO:0000318"/>
    <property type="project" value="GO_Central"/>
</dbReference>
<dbReference type="InterPro" id="IPR012295">
    <property type="entry name" value="TBP_dom_sf"/>
</dbReference>
<dbReference type="InterPro" id="IPR003164">
    <property type="entry name" value="Clathrin_a-adaptin_app_sub_C"/>
</dbReference>
<dbReference type="Gene3D" id="3.30.310.10">
    <property type="entry name" value="TATA-Binding Protein"/>
    <property type="match status" value="1"/>
</dbReference>
<keyword evidence="3 7" id="KW-0254">Endocytosis</keyword>
<dbReference type="FunCoup" id="A9UPX3">
    <property type="interactions" value="1467"/>
</dbReference>
<evidence type="ECO:0000313" key="10">
    <source>
        <dbReference type="EMBL" id="EDQ92948.1"/>
    </source>
</evidence>
<dbReference type="Gene3D" id="1.25.10.10">
    <property type="entry name" value="Leucine-rich Repeat Variant"/>
    <property type="match status" value="1"/>
</dbReference>
<dbReference type="GO" id="GO:0006886">
    <property type="term" value="P:intracellular protein transport"/>
    <property type="evidence" value="ECO:0007669"/>
    <property type="project" value="UniProtKB-UniRule"/>
</dbReference>
<dbReference type="InterPro" id="IPR016024">
    <property type="entry name" value="ARM-type_fold"/>
</dbReference>
<feature type="binding site" evidence="8">
    <location>
        <begin position="53"/>
        <end position="57"/>
    </location>
    <ligand>
        <name>a 1,2-diacyl-sn-glycero-3-phospho-(1D-myo-inositol-3,4,5-trisphosphate)</name>
        <dbReference type="ChEBI" id="CHEBI:57836"/>
    </ligand>
</feature>
<dbReference type="InterPro" id="IPR017104">
    <property type="entry name" value="AP2_complex_asu"/>
</dbReference>
<dbReference type="RefSeq" id="XP_001742710.1">
    <property type="nucleotide sequence ID" value="XM_001742658.1"/>
</dbReference>
<feature type="binding site" evidence="8">
    <location>
        <position position="39"/>
    </location>
    <ligand>
        <name>a 1,2-diacyl-sn-glycero-3-phospho-(1D-myo-inositol-3,4,5-trisphosphate)</name>
        <dbReference type="ChEBI" id="CHEBI:57836"/>
    </ligand>
</feature>
<evidence type="ECO:0000256" key="6">
    <source>
        <dbReference type="ARBA" id="ARBA00023176"/>
    </source>
</evidence>
<organism evidence="10 11">
    <name type="scientific">Monosiga brevicollis</name>
    <name type="common">Choanoflagellate</name>
    <dbReference type="NCBI Taxonomy" id="81824"/>
    <lineage>
        <taxon>Eukaryota</taxon>
        <taxon>Choanoflagellata</taxon>
        <taxon>Craspedida</taxon>
        <taxon>Salpingoecidae</taxon>
        <taxon>Monosiga</taxon>
    </lineage>
</organism>
<evidence type="ECO:0000256" key="1">
    <source>
        <dbReference type="ARBA" id="ARBA00004277"/>
    </source>
</evidence>
<keyword evidence="4 7" id="KW-0653">Protein transport</keyword>
<dbReference type="PANTHER" id="PTHR22780">
    <property type="entry name" value="ADAPTIN, ALPHA/GAMMA/EPSILON"/>
    <property type="match status" value="1"/>
</dbReference>
<dbReference type="GO" id="GO:0030122">
    <property type="term" value="C:AP-2 adaptor complex"/>
    <property type="evidence" value="ECO:0000318"/>
    <property type="project" value="GO_Central"/>
</dbReference>
<dbReference type="STRING" id="81824.A9UPX3"/>
<evidence type="ECO:0000256" key="2">
    <source>
        <dbReference type="ARBA" id="ARBA00022448"/>
    </source>
</evidence>
<sequence>MVKEDMRGLHNFITDVRACKSQEAEVKRINKELANIRSKFGDKKSLNGYQKKKYVCKLLFIFLLGHEIEFGHMEAVNLLSSLQFSEKQMGYLFASVMMNEHHELMRLVITAIKTDLTDRNELNVALALHCISNIGGKETAAAVHGEVTRLLVAHESPKSVQKKAALAALRLYREAPEHMALDKASRQIVQLLTSSDYGVVMSVASLIISVAADHPEDFAECVPLAINTLHRIVFQPDQSKKYAYHGVNAPWLSVKLLRLLQLFPFPADTAVAERLVETLRRILQSEARTPGRKPRAQFLNSKNASLIEAINLIAVHDNEPELQIRACGILGNMLSSDEVNSRFLALEALTVMAQTEFSHDAVKKHQSAVLRALQTEKDYSVQRRAADLLYALCDQESVEMIVDQLLDFLKRAAYAVREELVIKIAILAEKYAPIYSWYVDVMLRLIKQTGDYVPQQVLYRVVQVIINRQDVQDYAAKTCYEALLDPAAHEAMVNIGGYVLGEFGHLIANDPNSTPTKQLDVLQMHYPMMSASTRGLLLSTYAKLANLFPELRTTVLNLLQSENLLRNSNNELQQRANEYVQLLSSGNAELVPSVFEEMPPFNEEQCAMLQKLEDKSAASAMDTKTGSIAVARKRKQAAPLAAVTAAGHTGVSGASSVATVGNEQFLPKFILQDDGVLYENPVLQIGVKSEFTASVGRLIVFYGNRGEAPMTNVSARAYCVGNMQALKLELAPLESTIAAGVQMQQQLQVECAGCFTEPPVLEVTLTYQSRPVVLSLKLPIFLNKFMSGLPSPMTADTFFQKWNQLGGPPRETQQILKAKEPVNADAMKSKISQFKLQTLPGIDPKPLNCVAAGILHVTSAQVGVLLRAEPSMDAQMYRFTMRTSSEAVTAALSGLLFGQF</sequence>
<dbReference type="InterPro" id="IPR013041">
    <property type="entry name" value="Clathrin_app_Ig-like_sf"/>
</dbReference>
<keyword evidence="6 7" id="KW-0168">Coated pit</keyword>
<dbReference type="eggNOG" id="KOG1077">
    <property type="taxonomic scope" value="Eukaryota"/>
</dbReference>
<dbReference type="EMBL" id="CH991543">
    <property type="protein sequence ID" value="EDQ92948.1"/>
    <property type="molecule type" value="Genomic_DNA"/>
</dbReference>
<dbReference type="Pfam" id="PF02883">
    <property type="entry name" value="Alpha_adaptinC2"/>
    <property type="match status" value="1"/>
</dbReference>
<dbReference type="InParanoid" id="A9UPX3"/>
<dbReference type="GeneID" id="5888143"/>
<accession>A9UPX3</accession>
<evidence type="ECO:0000313" key="11">
    <source>
        <dbReference type="Proteomes" id="UP000001357"/>
    </source>
</evidence>
<dbReference type="SUPFAM" id="SSF55711">
    <property type="entry name" value="Subdomain of clathrin and coatomer appendage domain"/>
    <property type="match status" value="1"/>
</dbReference>
<reference evidence="10 11" key="1">
    <citation type="journal article" date="2008" name="Nature">
        <title>The genome of the choanoflagellate Monosiga brevicollis and the origin of metazoans.</title>
        <authorList>
            <consortium name="JGI Sequencing"/>
            <person name="King N."/>
            <person name="Westbrook M.J."/>
            <person name="Young S.L."/>
            <person name="Kuo A."/>
            <person name="Abedin M."/>
            <person name="Chapman J."/>
            <person name="Fairclough S."/>
            <person name="Hellsten U."/>
            <person name="Isogai Y."/>
            <person name="Letunic I."/>
            <person name="Marr M."/>
            <person name="Pincus D."/>
            <person name="Putnam N."/>
            <person name="Rokas A."/>
            <person name="Wright K.J."/>
            <person name="Zuzow R."/>
            <person name="Dirks W."/>
            <person name="Good M."/>
            <person name="Goodstein D."/>
            <person name="Lemons D."/>
            <person name="Li W."/>
            <person name="Lyons J.B."/>
            <person name="Morris A."/>
            <person name="Nichols S."/>
            <person name="Richter D.J."/>
            <person name="Salamov A."/>
            <person name="Bork P."/>
            <person name="Lim W.A."/>
            <person name="Manning G."/>
            <person name="Miller W.T."/>
            <person name="McGinnis W."/>
            <person name="Shapiro H."/>
            <person name="Tjian R."/>
            <person name="Grigoriev I.V."/>
            <person name="Rokhsar D."/>
        </authorList>
    </citation>
    <scope>NUCLEOTIDE SEQUENCE [LARGE SCALE GENOMIC DNA]</scope>
    <source>
        <strain evidence="11">MX1 / ATCC 50154</strain>
    </source>
</reference>
<dbReference type="InterPro" id="IPR008152">
    <property type="entry name" value="Clathrin_a/b/g-adaptin_app_Ig"/>
</dbReference>
<dbReference type="Pfam" id="PF01602">
    <property type="entry name" value="Adaptin_N"/>
    <property type="match status" value="1"/>
</dbReference>
<dbReference type="KEGG" id="mbr:MONBRDRAFT_17165"/>